<feature type="compositionally biased region" description="Low complexity" evidence="1">
    <location>
        <begin position="43"/>
        <end position="62"/>
    </location>
</feature>
<name>A0A4V0NEA4_SORCE</name>
<evidence type="ECO:0000313" key="3">
    <source>
        <dbReference type="Proteomes" id="UP000295781"/>
    </source>
</evidence>
<feature type="region of interest" description="Disordered" evidence="1">
    <location>
        <begin position="40"/>
        <end position="171"/>
    </location>
</feature>
<proteinExistence type="predicted"/>
<evidence type="ECO:0000313" key="2">
    <source>
        <dbReference type="EMBL" id="AUX25482.1"/>
    </source>
</evidence>
<dbReference type="AlphaFoldDB" id="A0A4V0NEA4"/>
<reference evidence="2 3" key="1">
    <citation type="submission" date="2015-09" db="EMBL/GenBank/DDBJ databases">
        <title>Sorangium comparison.</title>
        <authorList>
            <person name="Zaburannyi N."/>
            <person name="Bunk B."/>
            <person name="Overmann J."/>
            <person name="Mueller R."/>
        </authorList>
    </citation>
    <scope>NUCLEOTIDE SEQUENCE [LARGE SCALE GENOMIC DNA]</scope>
    <source>
        <strain evidence="2 3">So ceGT47</strain>
    </source>
</reference>
<sequence length="171" mass="18428">MSVAEDALSVWPAAAGAVVEFVGAGGRVLERQRLLTGRATYRRTGSAAGSGTCGRGSRSRTGSGRGRRPMRRWSEAGGTGLRRSRPRPDERRRSTRGPRGARATKRGWPEQLARETDRLAGSARLETGRSRPASALQADTERDGGAVRGVGSPARQIRSWAPRARRGSRRP</sequence>
<dbReference type="EMBL" id="CP012670">
    <property type="protein sequence ID" value="AUX25482.1"/>
    <property type="molecule type" value="Genomic_DNA"/>
</dbReference>
<protein>
    <submittedName>
        <fullName evidence="2">Uncharacterized protein</fullName>
    </submittedName>
</protein>
<gene>
    <name evidence="2" type="ORF">SOCEGT47_060290</name>
</gene>
<organism evidence="2 3">
    <name type="scientific">Sorangium cellulosum</name>
    <name type="common">Polyangium cellulosum</name>
    <dbReference type="NCBI Taxonomy" id="56"/>
    <lineage>
        <taxon>Bacteria</taxon>
        <taxon>Pseudomonadati</taxon>
        <taxon>Myxococcota</taxon>
        <taxon>Polyangia</taxon>
        <taxon>Polyangiales</taxon>
        <taxon>Polyangiaceae</taxon>
        <taxon>Sorangium</taxon>
    </lineage>
</organism>
<evidence type="ECO:0000256" key="1">
    <source>
        <dbReference type="SAM" id="MobiDB-lite"/>
    </source>
</evidence>
<accession>A0A4V0NEA4</accession>
<dbReference type="Proteomes" id="UP000295781">
    <property type="component" value="Chromosome"/>
</dbReference>